<evidence type="ECO:0000256" key="6">
    <source>
        <dbReference type="ARBA" id="ARBA00023268"/>
    </source>
</evidence>
<dbReference type="PROSITE" id="PS52004">
    <property type="entry name" value="KS3_2"/>
    <property type="match status" value="1"/>
</dbReference>
<evidence type="ECO:0000256" key="2">
    <source>
        <dbReference type="ARBA" id="ARBA00022553"/>
    </source>
</evidence>
<dbReference type="Proteomes" id="UP001148614">
    <property type="component" value="Unassembled WGS sequence"/>
</dbReference>
<evidence type="ECO:0000256" key="7">
    <source>
        <dbReference type="PROSITE-ProRule" id="PRU01363"/>
    </source>
</evidence>
<dbReference type="SMART" id="SM00825">
    <property type="entry name" value="PKS_KS"/>
    <property type="match status" value="1"/>
</dbReference>
<feature type="domain" description="Ketosynthase family 3 (KS3)" evidence="10">
    <location>
        <begin position="41"/>
        <end position="469"/>
    </location>
</feature>
<dbReference type="Pfam" id="PF21089">
    <property type="entry name" value="PKS_DH_N"/>
    <property type="match status" value="1"/>
</dbReference>
<dbReference type="GO" id="GO:0016491">
    <property type="term" value="F:oxidoreductase activity"/>
    <property type="evidence" value="ECO:0007669"/>
    <property type="project" value="UniProtKB-KW"/>
</dbReference>
<dbReference type="CDD" id="cd02440">
    <property type="entry name" value="AdoMet_MTases"/>
    <property type="match status" value="1"/>
</dbReference>
<dbReference type="SUPFAM" id="SSF47336">
    <property type="entry name" value="ACP-like"/>
    <property type="match status" value="1"/>
</dbReference>
<feature type="compositionally biased region" description="Low complexity" evidence="8">
    <location>
        <begin position="2434"/>
        <end position="2446"/>
    </location>
</feature>
<evidence type="ECO:0000259" key="10">
    <source>
        <dbReference type="PROSITE" id="PS52004"/>
    </source>
</evidence>
<feature type="active site" description="Proton acceptor; for dehydratase activity" evidence="7">
    <location>
        <position position="997"/>
    </location>
</feature>
<dbReference type="InterPro" id="IPR042104">
    <property type="entry name" value="PKS_dehydratase_sf"/>
</dbReference>
<evidence type="ECO:0000259" key="9">
    <source>
        <dbReference type="PROSITE" id="PS50075"/>
    </source>
</evidence>
<dbReference type="PANTHER" id="PTHR43775:SF20">
    <property type="entry name" value="HYBRID PKS-NRPS SYNTHETASE APDA"/>
    <property type="match status" value="1"/>
</dbReference>
<dbReference type="PROSITE" id="PS50075">
    <property type="entry name" value="CARRIER"/>
    <property type="match status" value="1"/>
</dbReference>
<dbReference type="SUPFAM" id="SSF53335">
    <property type="entry name" value="S-adenosyl-L-methionine-dependent methyltransferases"/>
    <property type="match status" value="1"/>
</dbReference>
<dbReference type="Gene3D" id="3.40.47.10">
    <property type="match status" value="1"/>
</dbReference>
<name>A0A9W8NM17_9PEZI</name>
<dbReference type="InterPro" id="IPR016036">
    <property type="entry name" value="Malonyl_transacylase_ACP-bd"/>
</dbReference>
<dbReference type="Gene3D" id="1.10.1200.10">
    <property type="entry name" value="ACP-like"/>
    <property type="match status" value="1"/>
</dbReference>
<dbReference type="InterPro" id="IPR036291">
    <property type="entry name" value="NAD(P)-bd_dom_sf"/>
</dbReference>
<dbReference type="SUPFAM" id="SSF55048">
    <property type="entry name" value="Probable ACP-binding domain of malonyl-CoA ACP transacylase"/>
    <property type="match status" value="1"/>
</dbReference>
<evidence type="ECO:0000256" key="4">
    <source>
        <dbReference type="ARBA" id="ARBA00022679"/>
    </source>
</evidence>
<dbReference type="InterPro" id="IPR029063">
    <property type="entry name" value="SAM-dependent_MTases_sf"/>
</dbReference>
<dbReference type="InterPro" id="IPR020841">
    <property type="entry name" value="PKS_Beta-ketoAc_synthase_dom"/>
</dbReference>
<dbReference type="SUPFAM" id="SSF51735">
    <property type="entry name" value="NAD(P)-binding Rossmann-fold domains"/>
    <property type="match status" value="2"/>
</dbReference>
<dbReference type="InterPro" id="IPR049551">
    <property type="entry name" value="PKS_DH_C"/>
</dbReference>
<organism evidence="12 13">
    <name type="scientific">Xylaria arbuscula</name>
    <dbReference type="NCBI Taxonomy" id="114810"/>
    <lineage>
        <taxon>Eukaryota</taxon>
        <taxon>Fungi</taxon>
        <taxon>Dikarya</taxon>
        <taxon>Ascomycota</taxon>
        <taxon>Pezizomycotina</taxon>
        <taxon>Sordariomycetes</taxon>
        <taxon>Xylariomycetidae</taxon>
        <taxon>Xylariales</taxon>
        <taxon>Xylariaceae</taxon>
        <taxon>Xylaria</taxon>
    </lineage>
</organism>
<dbReference type="Pfam" id="PF08659">
    <property type="entry name" value="KR"/>
    <property type="match status" value="1"/>
</dbReference>
<accession>A0A9W8NM17</accession>
<keyword evidence="3" id="KW-0489">Methyltransferase</keyword>
<dbReference type="GO" id="GO:0008168">
    <property type="term" value="F:methyltransferase activity"/>
    <property type="evidence" value="ECO:0007669"/>
    <property type="project" value="UniProtKB-KW"/>
</dbReference>
<dbReference type="SMART" id="SM00827">
    <property type="entry name" value="PKS_AT"/>
    <property type="match status" value="1"/>
</dbReference>
<feature type="region of interest" description="Disordered" evidence="8">
    <location>
        <begin position="2850"/>
        <end position="2869"/>
    </location>
</feature>
<dbReference type="InterPro" id="IPR014031">
    <property type="entry name" value="Ketoacyl_synth_C"/>
</dbReference>
<evidence type="ECO:0000313" key="13">
    <source>
        <dbReference type="Proteomes" id="UP001148614"/>
    </source>
</evidence>
<dbReference type="InterPro" id="IPR050091">
    <property type="entry name" value="PKS_NRPS_Biosynth_Enz"/>
</dbReference>
<dbReference type="Gene3D" id="3.40.50.150">
    <property type="entry name" value="Vaccinia Virus protein VP39"/>
    <property type="match status" value="1"/>
</dbReference>
<dbReference type="InterPro" id="IPR006162">
    <property type="entry name" value="Ppantetheine_attach_site"/>
</dbReference>
<dbReference type="InterPro" id="IPR049900">
    <property type="entry name" value="PKS_mFAS_DH"/>
</dbReference>
<keyword evidence="2" id="KW-0597">Phosphoprotein</keyword>
<keyword evidence="1" id="KW-0596">Phosphopantetheine</keyword>
<dbReference type="InterPro" id="IPR014043">
    <property type="entry name" value="Acyl_transferase_dom"/>
</dbReference>
<dbReference type="VEuPathDB" id="FungiDB:F4678DRAFT_478591"/>
<dbReference type="InterPro" id="IPR013968">
    <property type="entry name" value="PKS_KR"/>
</dbReference>
<dbReference type="Pfam" id="PF07993">
    <property type="entry name" value="NAD_binding_4"/>
    <property type="match status" value="1"/>
</dbReference>
<dbReference type="InterPro" id="IPR014030">
    <property type="entry name" value="Ketoacyl_synth_N"/>
</dbReference>
<dbReference type="GO" id="GO:0032259">
    <property type="term" value="P:methylation"/>
    <property type="evidence" value="ECO:0007669"/>
    <property type="project" value="UniProtKB-KW"/>
</dbReference>
<dbReference type="SMART" id="SM00826">
    <property type="entry name" value="PKS_DH"/>
    <property type="match status" value="1"/>
</dbReference>
<proteinExistence type="predicted"/>
<dbReference type="Gene3D" id="3.30.70.3290">
    <property type="match status" value="1"/>
</dbReference>
<gene>
    <name evidence="12" type="ORF">NPX13_g1668</name>
</gene>
<dbReference type="GO" id="GO:0006633">
    <property type="term" value="P:fatty acid biosynthetic process"/>
    <property type="evidence" value="ECO:0007669"/>
    <property type="project" value="InterPro"/>
</dbReference>
<feature type="domain" description="Carrier" evidence="9">
    <location>
        <begin position="2357"/>
        <end position="2431"/>
    </location>
</feature>
<dbReference type="Pfam" id="PF08242">
    <property type="entry name" value="Methyltransf_12"/>
    <property type="match status" value="1"/>
</dbReference>
<keyword evidence="13" id="KW-1185">Reference proteome</keyword>
<dbReference type="InterPro" id="IPR018201">
    <property type="entry name" value="Ketoacyl_synth_AS"/>
</dbReference>
<feature type="active site" description="Proton donor; for dehydratase activity" evidence="7">
    <location>
        <position position="1169"/>
    </location>
</feature>
<dbReference type="InterPro" id="IPR057326">
    <property type="entry name" value="KR_dom"/>
</dbReference>
<dbReference type="InterPro" id="IPR032821">
    <property type="entry name" value="PKS_assoc"/>
</dbReference>
<dbReference type="InterPro" id="IPR020807">
    <property type="entry name" value="PKS_DH"/>
</dbReference>
<dbReference type="InterPro" id="IPR013217">
    <property type="entry name" value="Methyltransf_12"/>
</dbReference>
<dbReference type="SUPFAM" id="SSF53901">
    <property type="entry name" value="Thiolase-like"/>
    <property type="match status" value="2"/>
</dbReference>
<sequence>MIGLSGTTSASSTAIGFRSNFVLIFNESLFWYFYKAMASARQDIAIIGTGCRFPGSVSNPSQLWDLLMKPKVVAQQVPSDRFNVDGFYHEEKDYHGHGSVREAYFLSDKDAHRCFDAPFFGIKTEEVNVLDPQIRLLLETTYEALEVSGLTMASLRGSDTALYVGQMMADYEMIMLQDPDLMGKYHATGTSRAMTANRVSYFFDWRGPSMTIDTACSSSLVAVHAAVQQLRTRQSRVAVAAGVNLLLSPNPFISESKLQMLSKDGRCRMWDADAKGYARGEGIAAVVLKRLEDAVVDGDDIECIIRETNVNTDGRTSGITMAGLDPTHPLDRPQYFEAHGTGTRVGDPIEAEAISSTFFPTGRLSGEEGQNINTSHKELLVGSIKTVLGHTEGSAGLAGILKASLALQHAKIPPNLFFNHLNPNIVPYYNRLEVPIQAKAWPAVQGGVRRVSVNSFGFGGANAHAILESFTSSEPPMGDHRPHPVPLFSPFVFSAASSSSLLAYISRMYDYLHQNGTVVDARNLAYTLHSRRSRHSVGLALSADSIEELCIELKKTMQEAQKDSKAYFKSTPSLRTAKTPRILGVFTGQGAQWARMGHDLLSSSEAACNIITRLEGRLAQLPDGPQWSLSKELSREPSTSRLDESAICQPACTAIQILQVELLRAAGLELSAVVGHSSGEIAAAYAAGWISAEDAICIAYYRGLHANLANEFGGHNGRMLAVEGSINDVKSLCDEPYFCGRVCIAAVNSPTSLTISGDDDAITEIETIFQDEGKFSRLLKVDKAYHSHHMSVCSALYLEFLRALDIRLGPSQHCKWYSSVHGQSITSKDGLTGRYWEENMSSPVLFMQALQSASDVEGSFDLAIEIGPHSALIAPISQTLNQVLYTHLFTRGRPSLKSCAESLGYVWTKFGSEVVNLRKYDEFLSANAPCRLLKGLPTYSWDHQLDYWHQSRLTEAHLNRRGPVHSLLGHITPDSTPDSIQWRHVLSLDIIPWLDGHRAHNQMIFPAAGYVVMALEATNATFGDSGLDLIEILDLHIEHALVFDDKSSFEILFSLDDIVSASDGSIQAKFQCYSAHANRAGHEQLKLHAGGRLRTFVNSSTLLPTRAQPPPHLLPVDENQFYKALNDIGYHYDGSFTTLHSLQRRSGFATGSISAMESPTLLVHPATLDVAFQTTLLAYSVLGDGSVDCLCRVSADQQTPWEVDGFLPDRAVATGDIDIYPHHASEAMIQTQGLVCVPLSTLLAADDAHIFSTLVWDVINPSARNVRESDTPVLGQSKIAPESGAVDKIEVLERMAGFFLRKLEREIPPSHPARQAAPYKYLLNYATHVISQQQAGKIPRWRSEWELDQEPDIHAASSPYANTVEVSLLDKIGHNLAEIVHGTKLPIELGMQGDLLAEAYSGGLGVDMYVSHVADLVRQTTHRCPNMDIIEVGAGTGVTTKRVLREIGHKFRSYTFTDVSAGFFDSSMADLEPYELIFKQLDLTQDPISQGFIGESYDLVIASLVLHATPSLTSTLEHCRKLLKPGGHIIVLELLPAYHTSIGVVFGAFPGWWAGAEEGRVLTPAISVSEWDGLLRHAGFSGCDTTTPQEDDSAQLVVFASQAIDEKIAFLRQPLSDTSQPPPVDLQDQHLILIGAEGPHLQDSIVSLQSLLRPHYQSITYVEQLVNVDLDMIAKSATILSLADLGSPVLKFPISQEIWIATKRILLEARSIIWITHGRLADEPYGNVLPGLVRSAVRERPGLKYLFLEIEQWSQSSVKFIAESVLRHKAATYWQHLNATHVTVESDIVLDRSDNILIPRLVMNSEMNDRYNSRRRPIMHPFTFSETTEPLHVVEEGSRPLRCLVVFMLVTLYLVTAAVCASLCQSKSQPVALDGFTSCDTILVYRPDRDLAHILYAAAKRKGVEVVAITEREEHPSERIQWIQVHSNAQGRVLDRLIPRKTALFLDLVTHGGNNPLVDRIVSKLPVHCRRASMVSLLTPYSSQPSEGHLPELETRLATAAREATRSINQVDCAHSESPSTIAVNDVSSFDSPSPLTVVDFKKQEVLTNVQSASKLVKFSGEKTYWLAGLSGGLGKSFCEWMVDRGARYFVISSRHPKIDQRWLDNIASSGVMIKVSTCDIVRTEEVASLYNEICTTMPAIAGVVHGAGLLHDMAIENMSLENFLDVASPKVQGSLNLDRLFQEDTLDFFILFSSCVSLTGNPGQASYSAANAFMVALGQQRRKRGLATSVMNIGPVYGVGLITEGMSNAGLNDSVLRQGRYKPLSEQDFHEMFAEAVASAANPSPMHGDIYTGISMVREEEENPPSWIGDPTFSHLVRADKREKKASGSETRSRNTLQTQIAGAESAEEQFRVIHDAILTKVRTIFQLKLDPSDVETVANMRLDELGIDSLLATEIRTWLYNSMGIDIPILKMLSGITALELIDATFKAVQSDSKPSLKGGSSPSDARDESLAGPVSKPEKPTKGANGSLTTQVDPAVHQVAPTYANASFDWEAEASLTDSLLKAAEHELIEHQTRPKSHKRVVALTGATGYLGNGLLRALSAEPNVTKIYCLAVRNESLLKDVVPTGEAEKVCICQGDLSLPLLGLSESDARDVMAEVDVVVHNGADTSLAKSYSTIRASNVDSTKQLAQMIAQSGKLVPLHYFSTVAVGNIMAAPSSRDSEQIFRPSSIAHYKPLSSKTAVAQGYIASKWVCEVFLERLSTAFRASWPIYIHRPSFIAVANEAGPRTDFVHNIRLYSSYIGAVPKFTSKHIRGVIDIVPLQKVVEGIMVSVLASLSPSLANGDALSPDTNNGDLVLTAATEGSTGRLQNGESRNACSPGGVHFLHHLSGDQLRVSNPKSWMLVDDNRTSNTTNLSPAQESSKQHEELGEIQQLDVAAWAEKALSMGMRASLISMLRSLDTDEGFGSLIFPETTAV</sequence>
<feature type="domain" description="PKS/mFAS DH" evidence="11">
    <location>
        <begin position="965"/>
        <end position="1245"/>
    </location>
</feature>
<dbReference type="Pfam" id="PF14765">
    <property type="entry name" value="PS-DH"/>
    <property type="match status" value="1"/>
</dbReference>
<dbReference type="Pfam" id="PF00698">
    <property type="entry name" value="Acyl_transf_1"/>
    <property type="match status" value="1"/>
</dbReference>
<dbReference type="InterPro" id="IPR049552">
    <property type="entry name" value="PKS_DH_N"/>
</dbReference>
<dbReference type="GO" id="GO:0004312">
    <property type="term" value="F:fatty acid synthase activity"/>
    <property type="evidence" value="ECO:0007669"/>
    <property type="project" value="TreeGrafter"/>
</dbReference>
<evidence type="ECO:0008006" key="14">
    <source>
        <dbReference type="Google" id="ProtNLM"/>
    </source>
</evidence>
<dbReference type="PANTHER" id="PTHR43775">
    <property type="entry name" value="FATTY ACID SYNTHASE"/>
    <property type="match status" value="1"/>
</dbReference>
<protein>
    <recommendedName>
        <fullName evidence="14">Carrier domain-containing protein</fullName>
    </recommendedName>
</protein>
<feature type="region of interest" description="N-terminal hotdog fold" evidence="7">
    <location>
        <begin position="965"/>
        <end position="1100"/>
    </location>
</feature>
<dbReference type="SMART" id="SM00822">
    <property type="entry name" value="PKS_KR"/>
    <property type="match status" value="1"/>
</dbReference>
<dbReference type="InterPro" id="IPR009081">
    <property type="entry name" value="PP-bd_ACP"/>
</dbReference>
<dbReference type="Pfam" id="PF00550">
    <property type="entry name" value="PP-binding"/>
    <property type="match status" value="1"/>
</dbReference>
<keyword evidence="6" id="KW-0511">Multifunctional enzyme</keyword>
<dbReference type="PROSITE" id="PS52019">
    <property type="entry name" value="PKS_MFAS_DH"/>
    <property type="match status" value="1"/>
</dbReference>
<dbReference type="Pfam" id="PF00109">
    <property type="entry name" value="ketoacyl-synt"/>
    <property type="match status" value="1"/>
</dbReference>
<evidence type="ECO:0000256" key="5">
    <source>
        <dbReference type="ARBA" id="ARBA00023002"/>
    </source>
</evidence>
<evidence type="ECO:0000313" key="12">
    <source>
        <dbReference type="EMBL" id="KAJ3578897.1"/>
    </source>
</evidence>
<keyword evidence="5" id="KW-0560">Oxidoreductase</keyword>
<dbReference type="Gene3D" id="3.40.366.10">
    <property type="entry name" value="Malonyl-Coenzyme A Acyl Carrier Protein, domain 2"/>
    <property type="match status" value="1"/>
</dbReference>
<evidence type="ECO:0000259" key="11">
    <source>
        <dbReference type="PROSITE" id="PS52019"/>
    </source>
</evidence>
<dbReference type="PROSITE" id="PS00606">
    <property type="entry name" value="KS3_1"/>
    <property type="match status" value="1"/>
</dbReference>
<comment type="caution">
    <text evidence="12">The sequence shown here is derived from an EMBL/GenBank/DDBJ whole genome shotgun (WGS) entry which is preliminary data.</text>
</comment>
<dbReference type="Pfam" id="PF16197">
    <property type="entry name" value="KAsynt_C_assoc"/>
    <property type="match status" value="1"/>
</dbReference>
<dbReference type="Gene3D" id="3.40.50.720">
    <property type="entry name" value="NAD(P)-binding Rossmann-like Domain"/>
    <property type="match status" value="2"/>
</dbReference>
<dbReference type="SUPFAM" id="SSF52151">
    <property type="entry name" value="FabD/lysophospholipase-like"/>
    <property type="match status" value="1"/>
</dbReference>
<evidence type="ECO:0000256" key="8">
    <source>
        <dbReference type="SAM" id="MobiDB-lite"/>
    </source>
</evidence>
<dbReference type="InterPro" id="IPR016039">
    <property type="entry name" value="Thiolase-like"/>
</dbReference>
<dbReference type="PROSITE" id="PS00012">
    <property type="entry name" value="PHOSPHOPANTETHEINE"/>
    <property type="match status" value="1"/>
</dbReference>
<dbReference type="InterPro" id="IPR036736">
    <property type="entry name" value="ACP-like_sf"/>
</dbReference>
<reference evidence="12" key="1">
    <citation type="submission" date="2022-07" db="EMBL/GenBank/DDBJ databases">
        <title>Genome Sequence of Xylaria arbuscula.</title>
        <authorList>
            <person name="Buettner E."/>
        </authorList>
    </citation>
    <scope>NUCLEOTIDE SEQUENCE</scope>
    <source>
        <strain evidence="12">VT107</strain>
    </source>
</reference>
<dbReference type="InterPro" id="IPR013120">
    <property type="entry name" value="FAR_NAD-bd"/>
</dbReference>
<feature type="compositionally biased region" description="Polar residues" evidence="8">
    <location>
        <begin position="2851"/>
        <end position="2863"/>
    </location>
</feature>
<evidence type="ECO:0000256" key="3">
    <source>
        <dbReference type="ARBA" id="ARBA00022603"/>
    </source>
</evidence>
<dbReference type="CDD" id="cd00833">
    <property type="entry name" value="PKS"/>
    <property type="match status" value="1"/>
</dbReference>
<dbReference type="InterPro" id="IPR016035">
    <property type="entry name" value="Acyl_Trfase/lysoPLipase"/>
</dbReference>
<dbReference type="Gene3D" id="3.10.129.110">
    <property type="entry name" value="Polyketide synthase dehydratase"/>
    <property type="match status" value="1"/>
</dbReference>
<keyword evidence="4" id="KW-0808">Transferase</keyword>
<dbReference type="GO" id="GO:0004315">
    <property type="term" value="F:3-oxoacyl-[acyl-carrier-protein] synthase activity"/>
    <property type="evidence" value="ECO:0007669"/>
    <property type="project" value="InterPro"/>
</dbReference>
<evidence type="ECO:0000256" key="1">
    <source>
        <dbReference type="ARBA" id="ARBA00022450"/>
    </source>
</evidence>
<dbReference type="InterPro" id="IPR001227">
    <property type="entry name" value="Ac_transferase_dom_sf"/>
</dbReference>
<dbReference type="EMBL" id="JANPWZ010000157">
    <property type="protein sequence ID" value="KAJ3578897.1"/>
    <property type="molecule type" value="Genomic_DNA"/>
</dbReference>
<dbReference type="Pfam" id="PF02801">
    <property type="entry name" value="Ketoacyl-synt_C"/>
    <property type="match status" value="1"/>
</dbReference>
<dbReference type="GO" id="GO:0044550">
    <property type="term" value="P:secondary metabolite biosynthetic process"/>
    <property type="evidence" value="ECO:0007669"/>
    <property type="project" value="TreeGrafter"/>
</dbReference>
<feature type="region of interest" description="C-terminal hotdog fold" evidence="7">
    <location>
        <begin position="1113"/>
        <end position="1245"/>
    </location>
</feature>
<dbReference type="VEuPathDB" id="FungiDB:F4678DRAFT_371999"/>
<feature type="region of interest" description="Disordered" evidence="8">
    <location>
        <begin position="2434"/>
        <end position="2472"/>
    </location>
</feature>